<dbReference type="OrthoDB" id="6375174at2759"/>
<keyword evidence="7" id="KW-1185">Reference proteome</keyword>
<dbReference type="RefSeq" id="XP_001319433.1">
    <property type="nucleotide sequence ID" value="XM_001319398.1"/>
</dbReference>
<protein>
    <recommendedName>
        <fullName evidence="2">protein-tyrosine-phosphatase</fullName>
        <ecNumber evidence="2">3.1.3.48</ecNumber>
    </recommendedName>
</protein>
<dbReference type="SMR" id="A2EJF3"/>
<evidence type="ECO:0000313" key="7">
    <source>
        <dbReference type="Proteomes" id="UP000001542"/>
    </source>
</evidence>
<evidence type="ECO:0000256" key="2">
    <source>
        <dbReference type="ARBA" id="ARBA00013064"/>
    </source>
</evidence>
<dbReference type="PANTHER" id="PTHR31126:SF8">
    <property type="entry name" value="TYROSINE-PROTEIN PHOSPHATASE OCA1-RELATED"/>
    <property type="match status" value="1"/>
</dbReference>
<keyword evidence="4" id="KW-0378">Hydrolase</keyword>
<dbReference type="EMBL" id="DS113405">
    <property type="protein sequence ID" value="EAY07210.1"/>
    <property type="molecule type" value="Genomic_DNA"/>
</dbReference>
<proteinExistence type="predicted"/>
<dbReference type="EC" id="3.1.3.48" evidence="2"/>
<dbReference type="InterPro" id="IPR004861">
    <property type="entry name" value="Siw14-like"/>
</dbReference>
<dbReference type="STRING" id="5722.A2EJF3"/>
<gene>
    <name evidence="6" type="ORF">TVAG_050250</name>
</gene>
<dbReference type="KEGG" id="tva:4765097"/>
<dbReference type="InParanoid" id="A2EJF3"/>
<reference evidence="6" key="2">
    <citation type="journal article" date="2007" name="Science">
        <title>Draft genome sequence of the sexually transmitted pathogen Trichomonas vaginalis.</title>
        <authorList>
            <person name="Carlton J.M."/>
            <person name="Hirt R.P."/>
            <person name="Silva J.C."/>
            <person name="Delcher A.L."/>
            <person name="Schatz M."/>
            <person name="Zhao Q."/>
            <person name="Wortman J.R."/>
            <person name="Bidwell S.L."/>
            <person name="Alsmark U.C.M."/>
            <person name="Besteiro S."/>
            <person name="Sicheritz-Ponten T."/>
            <person name="Noel C.J."/>
            <person name="Dacks J.B."/>
            <person name="Foster P.G."/>
            <person name="Simillion C."/>
            <person name="Van de Peer Y."/>
            <person name="Miranda-Saavedra D."/>
            <person name="Barton G.J."/>
            <person name="Westrop G.D."/>
            <person name="Mueller S."/>
            <person name="Dessi D."/>
            <person name="Fiori P.L."/>
            <person name="Ren Q."/>
            <person name="Paulsen I."/>
            <person name="Zhang H."/>
            <person name="Bastida-Corcuera F.D."/>
            <person name="Simoes-Barbosa A."/>
            <person name="Brown M.T."/>
            <person name="Hayes R.D."/>
            <person name="Mukherjee M."/>
            <person name="Okumura C.Y."/>
            <person name="Schneider R."/>
            <person name="Smith A.J."/>
            <person name="Vanacova S."/>
            <person name="Villalvazo M."/>
            <person name="Haas B.J."/>
            <person name="Pertea M."/>
            <person name="Feldblyum T.V."/>
            <person name="Utterback T.R."/>
            <person name="Shu C.L."/>
            <person name="Osoegawa K."/>
            <person name="de Jong P.J."/>
            <person name="Hrdy I."/>
            <person name="Horvathova L."/>
            <person name="Zubacova Z."/>
            <person name="Dolezal P."/>
            <person name="Malik S.B."/>
            <person name="Logsdon J.M. Jr."/>
            <person name="Henze K."/>
            <person name="Gupta A."/>
            <person name="Wang C.C."/>
            <person name="Dunne R.L."/>
            <person name="Upcroft J.A."/>
            <person name="Upcroft P."/>
            <person name="White O."/>
            <person name="Salzberg S.L."/>
            <person name="Tang P."/>
            <person name="Chiu C.-H."/>
            <person name="Lee Y.-S."/>
            <person name="Embley T.M."/>
            <person name="Coombs G.H."/>
            <person name="Mottram J.C."/>
            <person name="Tachezy J."/>
            <person name="Fraser-Liggett C.M."/>
            <person name="Johnson P.J."/>
        </authorList>
    </citation>
    <scope>NUCLEOTIDE SEQUENCE [LARGE SCALE GENOMIC DNA]</scope>
    <source>
        <strain evidence="6">G3</strain>
    </source>
</reference>
<evidence type="ECO:0000256" key="5">
    <source>
        <dbReference type="ARBA" id="ARBA00022912"/>
    </source>
</evidence>
<dbReference type="InterPro" id="IPR029021">
    <property type="entry name" value="Prot-tyrosine_phosphatase-like"/>
</dbReference>
<evidence type="ECO:0000313" key="6">
    <source>
        <dbReference type="EMBL" id="EAY07210.1"/>
    </source>
</evidence>
<keyword evidence="5" id="KW-0904">Protein phosphatase</keyword>
<dbReference type="VEuPathDB" id="TrichDB:TVAGG3_0389610"/>
<dbReference type="PANTHER" id="PTHR31126">
    <property type="entry name" value="TYROSINE-PROTEIN PHOSPHATASE"/>
    <property type="match status" value="1"/>
</dbReference>
<accession>A2EJF3</accession>
<dbReference type="eggNOG" id="KOG1572">
    <property type="taxonomic scope" value="Eukaryota"/>
</dbReference>
<dbReference type="Gene3D" id="3.90.190.10">
    <property type="entry name" value="Protein tyrosine phosphatase superfamily"/>
    <property type="match status" value="1"/>
</dbReference>
<dbReference type="GO" id="GO:0005737">
    <property type="term" value="C:cytoplasm"/>
    <property type="evidence" value="ECO:0007669"/>
    <property type="project" value="UniProtKB-SubCell"/>
</dbReference>
<sequence length="180" mass="21063">MKKQILPQEDAEFQSQFLEPPDFFGIVTDKIFRCGALSPTHFSFLDLYSFKTVLFLGDDSPHPRITEYFNNREISYIRIPTRSNTNRILWRTQLDELVKMTLQYILDNDNLPVLISSPSELLVCTVIGCLRRLQKWNVSSILDEFRRFSSEIPQTQNINYVELFDFDLIEIPENSFLNGA</sequence>
<dbReference type="AlphaFoldDB" id="A2EJF3"/>
<dbReference type="FunFam" id="3.90.190.10:FF:000035">
    <property type="entry name" value="Tyrosine phosphatase, putative"/>
    <property type="match status" value="1"/>
</dbReference>
<organism evidence="6 7">
    <name type="scientific">Trichomonas vaginalis (strain ATCC PRA-98 / G3)</name>
    <dbReference type="NCBI Taxonomy" id="412133"/>
    <lineage>
        <taxon>Eukaryota</taxon>
        <taxon>Metamonada</taxon>
        <taxon>Parabasalia</taxon>
        <taxon>Trichomonadida</taxon>
        <taxon>Trichomonadidae</taxon>
        <taxon>Trichomonas</taxon>
    </lineage>
</organism>
<dbReference type="Pfam" id="PF03162">
    <property type="entry name" value="Y_phosphatase2"/>
    <property type="match status" value="1"/>
</dbReference>
<comment type="subcellular location">
    <subcellularLocation>
        <location evidence="1">Cytoplasm</location>
    </subcellularLocation>
</comment>
<dbReference type="SUPFAM" id="SSF52799">
    <property type="entry name" value="(Phosphotyrosine protein) phosphatases II"/>
    <property type="match status" value="1"/>
</dbReference>
<dbReference type="GO" id="GO:0004725">
    <property type="term" value="F:protein tyrosine phosphatase activity"/>
    <property type="evidence" value="ECO:0007669"/>
    <property type="project" value="UniProtKB-EC"/>
</dbReference>
<dbReference type="Proteomes" id="UP000001542">
    <property type="component" value="Unassembled WGS sequence"/>
</dbReference>
<evidence type="ECO:0000256" key="3">
    <source>
        <dbReference type="ARBA" id="ARBA00022490"/>
    </source>
</evidence>
<keyword evidence="3" id="KW-0963">Cytoplasm</keyword>
<evidence type="ECO:0000256" key="1">
    <source>
        <dbReference type="ARBA" id="ARBA00004496"/>
    </source>
</evidence>
<dbReference type="VEuPathDB" id="TrichDB:TVAG_050250"/>
<evidence type="ECO:0000256" key="4">
    <source>
        <dbReference type="ARBA" id="ARBA00022801"/>
    </source>
</evidence>
<reference evidence="6" key="1">
    <citation type="submission" date="2006-10" db="EMBL/GenBank/DDBJ databases">
        <authorList>
            <person name="Amadeo P."/>
            <person name="Zhao Q."/>
            <person name="Wortman J."/>
            <person name="Fraser-Liggett C."/>
            <person name="Carlton J."/>
        </authorList>
    </citation>
    <scope>NUCLEOTIDE SEQUENCE</scope>
    <source>
        <strain evidence="6">G3</strain>
    </source>
</reference>
<name>A2EJF3_TRIV3</name>
<dbReference type="GO" id="GO:0016791">
    <property type="term" value="F:phosphatase activity"/>
    <property type="evidence" value="ECO:0000318"/>
    <property type="project" value="GO_Central"/>
</dbReference>